<keyword evidence="3" id="KW-0418">Kinase</keyword>
<dbReference type="InterPro" id="IPR011006">
    <property type="entry name" value="CheY-like_superfamily"/>
</dbReference>
<dbReference type="Gene3D" id="3.30.70.270">
    <property type="match status" value="1"/>
</dbReference>
<protein>
    <recommendedName>
        <fullName evidence="1">diguanylate cyclase</fullName>
        <ecNumber evidence="1">2.7.7.65</ecNumber>
    </recommendedName>
</protein>
<dbReference type="AlphaFoldDB" id="Q3A6W4"/>
<dbReference type="GO" id="GO:1902201">
    <property type="term" value="P:negative regulation of bacterial-type flagellum-dependent cell motility"/>
    <property type="evidence" value="ECO:0007669"/>
    <property type="project" value="TreeGrafter"/>
</dbReference>
<dbReference type="InterPro" id="IPR001789">
    <property type="entry name" value="Sig_transdc_resp-reg_receiver"/>
</dbReference>
<dbReference type="SUPFAM" id="SSF55781">
    <property type="entry name" value="GAF domain-like"/>
    <property type="match status" value="1"/>
</dbReference>
<gene>
    <name evidence="8" type="ordered locus">Pcar_0634</name>
</gene>
<dbReference type="Pfam" id="PF13185">
    <property type="entry name" value="GAF_2"/>
    <property type="match status" value="1"/>
</dbReference>
<comment type="catalytic activity">
    <reaction evidence="4">
        <text>2 GTP = 3',3'-c-di-GMP + 2 diphosphate</text>
        <dbReference type="Rhea" id="RHEA:24898"/>
        <dbReference type="ChEBI" id="CHEBI:33019"/>
        <dbReference type="ChEBI" id="CHEBI:37565"/>
        <dbReference type="ChEBI" id="CHEBI:58805"/>
        <dbReference type="EC" id="2.7.7.65"/>
    </reaction>
</comment>
<evidence type="ECO:0000256" key="1">
    <source>
        <dbReference type="ARBA" id="ARBA00012528"/>
    </source>
</evidence>
<dbReference type="InterPro" id="IPR000160">
    <property type="entry name" value="GGDEF_dom"/>
</dbReference>
<keyword evidence="9" id="KW-1185">Reference proteome</keyword>
<dbReference type="STRING" id="338963.Pcar_0634"/>
<dbReference type="InterPro" id="IPR043128">
    <property type="entry name" value="Rev_trsase/Diguanyl_cyclase"/>
</dbReference>
<dbReference type="InterPro" id="IPR029787">
    <property type="entry name" value="Nucleotide_cyclase"/>
</dbReference>
<dbReference type="InterPro" id="IPR050469">
    <property type="entry name" value="Diguanylate_Cyclase"/>
</dbReference>
<dbReference type="HOGENOM" id="CLU_000445_11_28_7"/>
<dbReference type="InterPro" id="IPR029016">
    <property type="entry name" value="GAF-like_dom_sf"/>
</dbReference>
<sequence length="470" mass="53484">MKKILIIDQQDFSRIELKNFLDSEYLVIESKNEKEALEQIDHHHPDLVILDMDIIGENSPNLCLKLKRSKGLKNVPLILLFSSEHKEAIVNGLHSGADDYLTKPFNRNDLLSRIEIHLRTQNYYSDLRKNDLLMLLELTETISVTRNPRRILSIIVERLIKTIDVSRCSIIGINDFGELLVLASSDLPENQEIKLDLKKYPEIEKALETQRPVVLQDITNSALMKPVKKHIEALSDNAVFVVPIIKKQNVIGTFFLRTACLQKGGITDRIFKLCQVIASISGNALENAIIFESMETNKKLLEDLSVRDSLTKLYNHQHYHSRLEDEFSRAQRYNLDLSCIFLDIDNFKNINDRYGHLAGDMVLRQIARLISQVIRKSDISARYGGEEFAICLPNTGGVAANELAERLLVMIRELSIQQLKGEHVTVSIGTSTYSNHNVASYSELLHLADDAMYEAKKSGKNRFCCSTAMF</sequence>
<reference evidence="10" key="2">
    <citation type="submission" date="2010-05" db="PDB data bank">
        <title>Crystal structure of a response regulator receiver modulated diguanylate cyclase from Pelobacter carbinolicus.</title>
        <authorList>
            <person name="Palani K."/>
            <person name="Zhang Z."/>
            <person name="Burley S.K."/>
            <person name="Swaminathan S."/>
        </authorList>
    </citation>
    <scope>X-RAY CRYSTALLOGRAPHY (2.20 ANGSTROMS) OF 2-130</scope>
</reference>
<dbReference type="GO" id="GO:0005886">
    <property type="term" value="C:plasma membrane"/>
    <property type="evidence" value="ECO:0007669"/>
    <property type="project" value="TreeGrafter"/>
</dbReference>
<dbReference type="Pfam" id="PF00990">
    <property type="entry name" value="GGDEF"/>
    <property type="match status" value="1"/>
</dbReference>
<dbReference type="CDD" id="cd01949">
    <property type="entry name" value="GGDEF"/>
    <property type="match status" value="1"/>
</dbReference>
<name>Q3A6W4_SYNC1</name>
<dbReference type="Gene3D" id="3.40.50.2300">
    <property type="match status" value="1"/>
</dbReference>
<dbReference type="GO" id="GO:0016301">
    <property type="term" value="F:kinase activity"/>
    <property type="evidence" value="ECO:0007669"/>
    <property type="project" value="UniProtKB-KW"/>
</dbReference>
<dbReference type="Pfam" id="PF00072">
    <property type="entry name" value="Response_reg"/>
    <property type="match status" value="1"/>
</dbReference>
<dbReference type="InterPro" id="IPR003018">
    <property type="entry name" value="GAF"/>
</dbReference>
<dbReference type="SUPFAM" id="SSF55073">
    <property type="entry name" value="Nucleotide cyclase"/>
    <property type="match status" value="1"/>
</dbReference>
<evidence type="ECO:0000313" key="9">
    <source>
        <dbReference type="Proteomes" id="UP000002534"/>
    </source>
</evidence>
<organism evidence="8 9">
    <name type="scientific">Syntrophotalea carbinolica (strain DSM 2380 / NBRC 103641 / GraBd1)</name>
    <name type="common">Pelobacter carbinolicus</name>
    <dbReference type="NCBI Taxonomy" id="338963"/>
    <lineage>
        <taxon>Bacteria</taxon>
        <taxon>Pseudomonadati</taxon>
        <taxon>Thermodesulfobacteriota</taxon>
        <taxon>Desulfuromonadia</taxon>
        <taxon>Desulfuromonadales</taxon>
        <taxon>Syntrophotaleaceae</taxon>
        <taxon>Syntrophotalea</taxon>
    </lineage>
</organism>
<dbReference type="SMART" id="SM00065">
    <property type="entry name" value="GAF"/>
    <property type="match status" value="1"/>
</dbReference>
<keyword evidence="5" id="KW-0597">Phosphoprotein</keyword>
<evidence type="ECO:0000256" key="4">
    <source>
        <dbReference type="ARBA" id="ARBA00034247"/>
    </source>
</evidence>
<dbReference type="NCBIfam" id="TIGR00254">
    <property type="entry name" value="GGDEF"/>
    <property type="match status" value="1"/>
</dbReference>
<dbReference type="SMR" id="Q3A6W4"/>
<dbReference type="GO" id="GO:0043709">
    <property type="term" value="P:cell adhesion involved in single-species biofilm formation"/>
    <property type="evidence" value="ECO:0007669"/>
    <property type="project" value="TreeGrafter"/>
</dbReference>
<dbReference type="PANTHER" id="PTHR45138">
    <property type="entry name" value="REGULATORY COMPONENTS OF SENSORY TRANSDUCTION SYSTEM"/>
    <property type="match status" value="1"/>
</dbReference>
<feature type="domain" description="Response regulatory" evidence="6">
    <location>
        <begin position="3"/>
        <end position="118"/>
    </location>
</feature>
<reference evidence="9" key="1">
    <citation type="submission" date="2005-10" db="EMBL/GenBank/DDBJ databases">
        <title>Complete sequence of Pelobacter carbinolicus DSM 2380.</title>
        <authorList>
            <person name="Copeland A."/>
            <person name="Lucas S."/>
            <person name="Lapidus A."/>
            <person name="Barry K."/>
            <person name="Detter J.C."/>
            <person name="Glavina T."/>
            <person name="Hammon N."/>
            <person name="Israni S."/>
            <person name="Pitluck S."/>
            <person name="Chertkov O."/>
            <person name="Schmutz J."/>
            <person name="Larimer F."/>
            <person name="Land M."/>
            <person name="Kyrpides N."/>
            <person name="Ivanova N."/>
            <person name="Richardson P."/>
        </authorList>
    </citation>
    <scope>NUCLEOTIDE SEQUENCE [LARGE SCALE GENOMIC DNA]</scope>
    <source>
        <strain evidence="9">DSM 2380 / NBRC 103641 / GraBd1</strain>
    </source>
</reference>
<dbReference type="CDD" id="cd00156">
    <property type="entry name" value="REC"/>
    <property type="match status" value="1"/>
</dbReference>
<dbReference type="EC" id="2.7.7.65" evidence="1"/>
<dbReference type="SMART" id="SM00267">
    <property type="entry name" value="GGDEF"/>
    <property type="match status" value="1"/>
</dbReference>
<dbReference type="Gene3D" id="3.30.450.40">
    <property type="match status" value="1"/>
</dbReference>
<dbReference type="PROSITE" id="PS50887">
    <property type="entry name" value="GGDEF"/>
    <property type="match status" value="1"/>
</dbReference>
<dbReference type="PANTHER" id="PTHR45138:SF9">
    <property type="entry name" value="DIGUANYLATE CYCLASE DGCM-RELATED"/>
    <property type="match status" value="1"/>
</dbReference>
<reference evidence="8 9" key="3">
    <citation type="journal article" date="2012" name="BMC Genomics">
        <title>The genome of Pelobacter carbinolicus reveals surprising metabolic capabilities and physiological features.</title>
        <authorList>
            <person name="Aklujkar M."/>
            <person name="Haveman S.A."/>
            <person name="Didonato R.Jr."/>
            <person name="Chertkov O."/>
            <person name="Han C.S."/>
            <person name="Land M.L."/>
            <person name="Brown P."/>
            <person name="Lovley D.R."/>
        </authorList>
    </citation>
    <scope>NUCLEOTIDE SEQUENCE [LARGE SCALE GENOMIC DNA]</scope>
    <source>
        <strain evidence="9">DSM 2380 / NBRC 103641 / GraBd1</strain>
    </source>
</reference>
<evidence type="ECO:0000256" key="2">
    <source>
        <dbReference type="ARBA" id="ARBA00022679"/>
    </source>
</evidence>
<dbReference type="SUPFAM" id="SSF52172">
    <property type="entry name" value="CheY-like"/>
    <property type="match status" value="1"/>
</dbReference>
<accession>Q3A6W4</accession>
<feature type="domain" description="GGDEF" evidence="7">
    <location>
        <begin position="335"/>
        <end position="468"/>
    </location>
</feature>
<dbReference type="OrthoDB" id="9759607at2"/>
<dbReference type="PROSITE" id="PS50110">
    <property type="entry name" value="RESPONSE_REGULATORY"/>
    <property type="match status" value="1"/>
</dbReference>
<evidence type="ECO:0000256" key="5">
    <source>
        <dbReference type="PROSITE-ProRule" id="PRU00169"/>
    </source>
</evidence>
<dbReference type="KEGG" id="pca:Pcar_0634"/>
<dbReference type="GO" id="GO:0000160">
    <property type="term" value="P:phosphorelay signal transduction system"/>
    <property type="evidence" value="ECO:0007669"/>
    <property type="project" value="InterPro"/>
</dbReference>
<evidence type="ECO:0007829" key="10">
    <source>
        <dbReference type="PDB" id="3N53"/>
    </source>
</evidence>
<dbReference type="eggNOG" id="COG3706">
    <property type="taxonomic scope" value="Bacteria"/>
</dbReference>
<dbReference type="Proteomes" id="UP000002534">
    <property type="component" value="Chromosome"/>
</dbReference>
<evidence type="ECO:0000313" key="8">
    <source>
        <dbReference type="EMBL" id="ABA87893.1"/>
    </source>
</evidence>
<evidence type="ECO:0000259" key="6">
    <source>
        <dbReference type="PROSITE" id="PS50110"/>
    </source>
</evidence>
<dbReference type="RefSeq" id="WP_011340335.1">
    <property type="nucleotide sequence ID" value="NC_007498.2"/>
</dbReference>
<feature type="modified residue" description="4-aspartylphosphate" evidence="5">
    <location>
        <position position="51"/>
    </location>
</feature>
<dbReference type="EMBL" id="CP000142">
    <property type="protein sequence ID" value="ABA87893.1"/>
    <property type="molecule type" value="Genomic_DNA"/>
</dbReference>
<evidence type="ECO:0000256" key="3">
    <source>
        <dbReference type="ARBA" id="ARBA00022777"/>
    </source>
</evidence>
<dbReference type="GO" id="GO:0052621">
    <property type="term" value="F:diguanylate cyclase activity"/>
    <property type="evidence" value="ECO:0007669"/>
    <property type="project" value="UniProtKB-EC"/>
</dbReference>
<keyword evidence="10" id="KW-0002">3D-structure</keyword>
<proteinExistence type="evidence at protein level"/>
<dbReference type="FunFam" id="3.30.70.270:FF:000001">
    <property type="entry name" value="Diguanylate cyclase domain protein"/>
    <property type="match status" value="1"/>
</dbReference>
<dbReference type="EvolutionaryTrace" id="Q3A6W4"/>
<dbReference type="PDBsum" id="3N53"/>
<keyword evidence="2" id="KW-0808">Transferase</keyword>
<dbReference type="PDB" id="3N53">
    <property type="method" value="X-ray"/>
    <property type="resolution" value="2.20 A"/>
    <property type="chains" value="A/B=2-130"/>
</dbReference>
<dbReference type="SMART" id="SM00448">
    <property type="entry name" value="REC"/>
    <property type="match status" value="1"/>
</dbReference>
<evidence type="ECO:0000259" key="7">
    <source>
        <dbReference type="PROSITE" id="PS50887"/>
    </source>
</evidence>